<evidence type="ECO:0000313" key="4">
    <source>
        <dbReference type="Proteomes" id="UP000248395"/>
    </source>
</evidence>
<dbReference type="AlphaFoldDB" id="A0A318JL02"/>
<gene>
    <name evidence="3" type="ORF">DFR38_106196</name>
</gene>
<feature type="domain" description="ImpA N-terminal" evidence="2">
    <location>
        <begin position="27"/>
        <end position="129"/>
    </location>
</feature>
<dbReference type="OrthoDB" id="1522895at2"/>
<dbReference type="Proteomes" id="UP000248395">
    <property type="component" value="Unassembled WGS sequence"/>
</dbReference>
<protein>
    <submittedName>
        <fullName evidence="3">Type VI secretion system protein VasJ</fullName>
    </submittedName>
</protein>
<dbReference type="Pfam" id="PF06812">
    <property type="entry name" value="ImpA_N"/>
    <property type="match status" value="1"/>
</dbReference>
<dbReference type="RefSeq" id="WP_059285732.1">
    <property type="nucleotide sequence ID" value="NZ_LNQU01000038.1"/>
</dbReference>
<dbReference type="PANTHER" id="PTHR37024:SF5">
    <property type="entry name" value="IMPA N-TERMINAL DOMAIN-CONTAINING PROTEIN"/>
    <property type="match status" value="1"/>
</dbReference>
<reference evidence="3 4" key="1">
    <citation type="submission" date="2018-05" db="EMBL/GenBank/DDBJ databases">
        <title>Genomic Encyclopedia of Type Strains, Phase IV (KMG-IV): sequencing the most valuable type-strain genomes for metagenomic binning, comparative biology and taxonomic classification.</title>
        <authorList>
            <person name="Goeker M."/>
        </authorList>
    </citation>
    <scope>NUCLEOTIDE SEQUENCE [LARGE SCALE GENOMIC DNA]</scope>
    <source>
        <strain evidence="3 4">DSM 25134</strain>
    </source>
</reference>
<dbReference type="InterPro" id="IPR010657">
    <property type="entry name" value="ImpA_N"/>
</dbReference>
<keyword evidence="4" id="KW-1185">Reference proteome</keyword>
<proteinExistence type="predicted"/>
<dbReference type="PANTHER" id="PTHR37024">
    <property type="entry name" value="TYPE VI SECRETION SYSTEM DUF2094 AND IMPA-RELATED DOMAIN PROTEIN"/>
    <property type="match status" value="1"/>
</dbReference>
<keyword evidence="1" id="KW-0175">Coiled coil</keyword>
<dbReference type="NCBIfam" id="TIGR03362">
    <property type="entry name" value="VI_chp_7"/>
    <property type="match status" value="1"/>
</dbReference>
<feature type="coiled-coil region" evidence="1">
    <location>
        <begin position="476"/>
        <end position="503"/>
    </location>
</feature>
<name>A0A318JL02_9NEIS</name>
<dbReference type="InterPro" id="IPR017739">
    <property type="entry name" value="T6SS-assoc_VCA0119"/>
</dbReference>
<dbReference type="Pfam" id="PF16989">
    <property type="entry name" value="T6SS_VasJ"/>
    <property type="match status" value="1"/>
</dbReference>
<comment type="caution">
    <text evidence="3">The sequence shown here is derived from an EMBL/GenBank/DDBJ whole genome shotgun (WGS) entry which is preliminary data.</text>
</comment>
<evidence type="ECO:0000259" key="2">
    <source>
        <dbReference type="Pfam" id="PF06812"/>
    </source>
</evidence>
<dbReference type="EMBL" id="QJKC01000006">
    <property type="protein sequence ID" value="PXX48819.1"/>
    <property type="molecule type" value="Genomic_DNA"/>
</dbReference>
<evidence type="ECO:0000313" key="3">
    <source>
        <dbReference type="EMBL" id="PXX48819.1"/>
    </source>
</evidence>
<accession>A0A318JL02</accession>
<evidence type="ECO:0000256" key="1">
    <source>
        <dbReference type="SAM" id="Coils"/>
    </source>
</evidence>
<organism evidence="3 4">
    <name type="scientific">Aquitalea magnusonii</name>
    <dbReference type="NCBI Taxonomy" id="332411"/>
    <lineage>
        <taxon>Bacteria</taxon>
        <taxon>Pseudomonadati</taxon>
        <taxon>Pseudomonadota</taxon>
        <taxon>Betaproteobacteria</taxon>
        <taxon>Neisseriales</taxon>
        <taxon>Chromobacteriaceae</taxon>
        <taxon>Aquitalea</taxon>
    </lineage>
</organism>
<sequence>MKPDWLNRLIGQDNTSLAEQPFAEPLQACQPEHPCGEDVGNNELFLQVKENLALLSGLDSIALERDCLVLLQQGKDLRPAVYLVYAWIRQQGWQGLLQGLQFLEALIRLYGNKLHPRRNETRHATLAWLGSSKVLDWLDAQGSPPAPLKPALRQQLQAVLEAWAGHDARLQTAWSALQARLQQEDAQESVARDAAMPDGLLQHTPYQDQSIRSSQMLMDSLRAMCSYLRQQPHGAFAAFRLARVVRWDSVLHPPPHNGQLLTRLAGPRPELRQQLKRLLLQKQWHGLLEKIDAAFLESANHFWLDLQYMAWQALGQLGQDYQQWRDIALSDIALMRHRLPDIEQLRFADGSSFADDTTLEWLASHAVVHDISAGEAITPTYANAGSDPSLQDISQEARLLAEQQGLETALAWLQTLPQPRGMRGQTERLLLTARLAEANGRADIALGIASGLESQVCSPAICQWDPELAFEVKLTYQQLLRSRGRKENDKQQLNLQLQRLQQELSLLNPLRSALLPSY</sequence>